<organism evidence="6 7">
    <name type="scientific">Pseudonocardia petroleophila</name>
    <dbReference type="NCBI Taxonomy" id="37331"/>
    <lineage>
        <taxon>Bacteria</taxon>
        <taxon>Bacillati</taxon>
        <taxon>Actinomycetota</taxon>
        <taxon>Actinomycetes</taxon>
        <taxon>Pseudonocardiales</taxon>
        <taxon>Pseudonocardiaceae</taxon>
        <taxon>Pseudonocardia</taxon>
    </lineage>
</organism>
<evidence type="ECO:0000259" key="5">
    <source>
        <dbReference type="PROSITE" id="PS50977"/>
    </source>
</evidence>
<dbReference type="SUPFAM" id="SSF48498">
    <property type="entry name" value="Tetracyclin repressor-like, C-terminal domain"/>
    <property type="match status" value="1"/>
</dbReference>
<evidence type="ECO:0000256" key="2">
    <source>
        <dbReference type="ARBA" id="ARBA00023125"/>
    </source>
</evidence>
<reference evidence="6 7" key="1">
    <citation type="submission" date="2020-08" db="EMBL/GenBank/DDBJ databases">
        <authorList>
            <person name="Mo P."/>
        </authorList>
    </citation>
    <scope>NUCLEOTIDE SEQUENCE [LARGE SCALE GENOMIC DNA]</scope>
    <source>
        <strain evidence="6 7">CGMCC 4.1532</strain>
    </source>
</reference>
<dbReference type="Proteomes" id="UP000515728">
    <property type="component" value="Chromosome"/>
</dbReference>
<dbReference type="InterPro" id="IPR025996">
    <property type="entry name" value="MT1864/Rv1816-like_C"/>
</dbReference>
<dbReference type="SUPFAM" id="SSF46689">
    <property type="entry name" value="Homeodomain-like"/>
    <property type="match status" value="1"/>
</dbReference>
<keyword evidence="3" id="KW-0804">Transcription</keyword>
<proteinExistence type="predicted"/>
<dbReference type="RefSeq" id="WP_185719596.1">
    <property type="nucleotide sequence ID" value="NZ_BAAAWI010000001.1"/>
</dbReference>
<dbReference type="PANTHER" id="PTHR30055">
    <property type="entry name" value="HTH-TYPE TRANSCRIPTIONAL REGULATOR RUTR"/>
    <property type="match status" value="1"/>
</dbReference>
<accession>A0A7G7MJ06</accession>
<dbReference type="Gene3D" id="1.10.10.60">
    <property type="entry name" value="Homeodomain-like"/>
    <property type="match status" value="1"/>
</dbReference>
<evidence type="ECO:0000256" key="1">
    <source>
        <dbReference type="ARBA" id="ARBA00023015"/>
    </source>
</evidence>
<evidence type="ECO:0000256" key="3">
    <source>
        <dbReference type="ARBA" id="ARBA00023163"/>
    </source>
</evidence>
<dbReference type="KEGG" id="ppel:H6H00_01520"/>
<dbReference type="InterPro" id="IPR009057">
    <property type="entry name" value="Homeodomain-like_sf"/>
</dbReference>
<keyword evidence="2 4" id="KW-0238">DNA-binding</keyword>
<dbReference type="GO" id="GO:0003700">
    <property type="term" value="F:DNA-binding transcription factor activity"/>
    <property type="evidence" value="ECO:0007669"/>
    <property type="project" value="TreeGrafter"/>
</dbReference>
<feature type="DNA-binding region" description="H-T-H motif" evidence="4">
    <location>
        <begin position="28"/>
        <end position="47"/>
    </location>
</feature>
<dbReference type="InterPro" id="IPR050109">
    <property type="entry name" value="HTH-type_TetR-like_transc_reg"/>
</dbReference>
<dbReference type="PRINTS" id="PR00455">
    <property type="entry name" value="HTHTETR"/>
</dbReference>
<dbReference type="PANTHER" id="PTHR30055:SF234">
    <property type="entry name" value="HTH-TYPE TRANSCRIPTIONAL REGULATOR BETI"/>
    <property type="match status" value="1"/>
</dbReference>
<evidence type="ECO:0000256" key="4">
    <source>
        <dbReference type="PROSITE-ProRule" id="PRU00335"/>
    </source>
</evidence>
<dbReference type="EMBL" id="CP060131">
    <property type="protein sequence ID" value="QNG52767.1"/>
    <property type="molecule type" value="Genomic_DNA"/>
</dbReference>
<protein>
    <submittedName>
        <fullName evidence="6">TetR/AcrR family transcriptional regulator</fullName>
    </submittedName>
</protein>
<keyword evidence="7" id="KW-1185">Reference proteome</keyword>
<dbReference type="Pfam" id="PF13305">
    <property type="entry name" value="TetR_C_33"/>
    <property type="match status" value="1"/>
</dbReference>
<dbReference type="AlphaFoldDB" id="A0A7G7MJ06"/>
<sequence>MSAPRGTREAVLAAAAALLADRGAGGFSVRAVAAGAGCSTISIYHHFGSKQELLDAVYVAAFERLGEIQAPPADATAPLDVVWSISMGLRRMALENPASYRVMFSPALPDVVPSRSARDAARRNYHRYLDAVRAWSADEPLVVAPELAAHILWTAGHGLLMAELAGLAAPGTDATAAFETAVRVVLDGLRSRG</sequence>
<name>A0A7G7MJ06_9PSEU</name>
<feature type="domain" description="HTH tetR-type" evidence="5">
    <location>
        <begin position="5"/>
        <end position="65"/>
    </location>
</feature>
<dbReference type="Pfam" id="PF00440">
    <property type="entry name" value="TetR_N"/>
    <property type="match status" value="1"/>
</dbReference>
<evidence type="ECO:0000313" key="6">
    <source>
        <dbReference type="EMBL" id="QNG52767.1"/>
    </source>
</evidence>
<evidence type="ECO:0000313" key="7">
    <source>
        <dbReference type="Proteomes" id="UP000515728"/>
    </source>
</evidence>
<dbReference type="InterPro" id="IPR036271">
    <property type="entry name" value="Tet_transcr_reg_TetR-rel_C_sf"/>
</dbReference>
<dbReference type="Gene3D" id="1.10.357.10">
    <property type="entry name" value="Tetracycline Repressor, domain 2"/>
    <property type="match status" value="1"/>
</dbReference>
<dbReference type="GO" id="GO:0000976">
    <property type="term" value="F:transcription cis-regulatory region binding"/>
    <property type="evidence" value="ECO:0007669"/>
    <property type="project" value="TreeGrafter"/>
</dbReference>
<gene>
    <name evidence="6" type="ORF">H6H00_01520</name>
</gene>
<dbReference type="InterPro" id="IPR001647">
    <property type="entry name" value="HTH_TetR"/>
</dbReference>
<dbReference type="PROSITE" id="PS50977">
    <property type="entry name" value="HTH_TETR_2"/>
    <property type="match status" value="1"/>
</dbReference>
<keyword evidence="1" id="KW-0805">Transcription regulation</keyword>